<feature type="domain" description="N-acetyltransferase" evidence="3">
    <location>
        <begin position="4"/>
        <end position="158"/>
    </location>
</feature>
<evidence type="ECO:0000313" key="5">
    <source>
        <dbReference type="Proteomes" id="UP000321306"/>
    </source>
</evidence>
<dbReference type="InterPro" id="IPR000182">
    <property type="entry name" value="GNAT_dom"/>
</dbReference>
<dbReference type="GO" id="GO:0016747">
    <property type="term" value="F:acyltransferase activity, transferring groups other than amino-acyl groups"/>
    <property type="evidence" value="ECO:0007669"/>
    <property type="project" value="InterPro"/>
</dbReference>
<protein>
    <recommendedName>
        <fullName evidence="3">N-acetyltransferase domain-containing protein</fullName>
    </recommendedName>
</protein>
<evidence type="ECO:0000313" key="4">
    <source>
        <dbReference type="EMBL" id="GEM49341.1"/>
    </source>
</evidence>
<dbReference type="InterPro" id="IPR051556">
    <property type="entry name" value="N-term/lysine_N-AcTrnsfr"/>
</dbReference>
<dbReference type="Proteomes" id="UP000321306">
    <property type="component" value="Unassembled WGS sequence"/>
</dbReference>
<dbReference type="AlphaFoldDB" id="A0A511NAF1"/>
<dbReference type="CDD" id="cd04301">
    <property type="entry name" value="NAT_SF"/>
    <property type="match status" value="1"/>
</dbReference>
<dbReference type="InterPro" id="IPR016181">
    <property type="entry name" value="Acyl_CoA_acyltransferase"/>
</dbReference>
<gene>
    <name evidence="4" type="ORF">DC3_49760</name>
</gene>
<dbReference type="SUPFAM" id="SSF55729">
    <property type="entry name" value="Acyl-CoA N-acyltransferases (Nat)"/>
    <property type="match status" value="2"/>
</dbReference>
<evidence type="ECO:0000256" key="2">
    <source>
        <dbReference type="ARBA" id="ARBA00023315"/>
    </source>
</evidence>
<accession>A0A511NAF1</accession>
<name>A0A511NAF1_DEIC1</name>
<organism evidence="4 5">
    <name type="scientific">Deinococcus cellulosilyticus (strain DSM 18568 / NBRC 106333 / KACC 11606 / 5516J-15)</name>
    <dbReference type="NCBI Taxonomy" id="1223518"/>
    <lineage>
        <taxon>Bacteria</taxon>
        <taxon>Thermotogati</taxon>
        <taxon>Deinococcota</taxon>
        <taxon>Deinococci</taxon>
        <taxon>Deinococcales</taxon>
        <taxon>Deinococcaceae</taxon>
        <taxon>Deinococcus</taxon>
    </lineage>
</organism>
<dbReference type="Pfam" id="PF13508">
    <property type="entry name" value="Acetyltransf_7"/>
    <property type="match status" value="1"/>
</dbReference>
<dbReference type="Gene3D" id="3.40.630.30">
    <property type="match status" value="1"/>
</dbReference>
<keyword evidence="1" id="KW-0808">Transferase</keyword>
<reference evidence="4 5" key="1">
    <citation type="submission" date="2019-07" db="EMBL/GenBank/DDBJ databases">
        <title>Whole genome shotgun sequence of Deinococcus cellulosilyticus NBRC 106333.</title>
        <authorList>
            <person name="Hosoyama A."/>
            <person name="Uohara A."/>
            <person name="Ohji S."/>
            <person name="Ichikawa N."/>
        </authorList>
    </citation>
    <scope>NUCLEOTIDE SEQUENCE [LARGE SCALE GENOMIC DNA]</scope>
    <source>
        <strain evidence="4 5">NBRC 106333</strain>
    </source>
</reference>
<dbReference type="RefSeq" id="WP_186816236.1">
    <property type="nucleotide sequence ID" value="NZ_BJXB01000032.1"/>
</dbReference>
<dbReference type="PROSITE" id="PS51186">
    <property type="entry name" value="GNAT"/>
    <property type="match status" value="1"/>
</dbReference>
<dbReference type="PANTHER" id="PTHR42919">
    <property type="entry name" value="N-ALPHA-ACETYLTRANSFERASE"/>
    <property type="match status" value="1"/>
</dbReference>
<sequence length="273" mass="30103">MTSIILHPATSYSLATLNDIFVGSFQGYFVPIPNDLRMFAYRLRSEHIDLTESLVAEVDGQHAGISLTARRLGKTRLAGLGVYPEYRKLGIGQKLTSAFMQPALERQDEVLLECFQANIGALQLYQKNGFEIRRNLLGYSGQVAAGADPGLQKISLLEAVAFVREHAAPDLPWQISADTLISLLPTAQAYRLDNSVAILSQAGEHLYVRSLVTAPEDRNQGQATRLLKAIAAATGISSFQAIPVFPEDLIRPLAEKLGWQRSDLCQYELVYRS</sequence>
<dbReference type="EMBL" id="BJXB01000032">
    <property type="protein sequence ID" value="GEM49341.1"/>
    <property type="molecule type" value="Genomic_DNA"/>
</dbReference>
<comment type="caution">
    <text evidence="4">The sequence shown here is derived from an EMBL/GenBank/DDBJ whole genome shotgun (WGS) entry which is preliminary data.</text>
</comment>
<dbReference type="PANTHER" id="PTHR42919:SF8">
    <property type="entry name" value="N-ALPHA-ACETYLTRANSFERASE 50"/>
    <property type="match status" value="1"/>
</dbReference>
<keyword evidence="2" id="KW-0012">Acyltransferase</keyword>
<evidence type="ECO:0000256" key="1">
    <source>
        <dbReference type="ARBA" id="ARBA00022679"/>
    </source>
</evidence>
<evidence type="ECO:0000259" key="3">
    <source>
        <dbReference type="PROSITE" id="PS51186"/>
    </source>
</evidence>
<proteinExistence type="predicted"/>
<keyword evidence="5" id="KW-1185">Reference proteome</keyword>